<dbReference type="EMBL" id="BMIF01000005">
    <property type="protein sequence ID" value="GGA65839.1"/>
    <property type="molecule type" value="Genomic_DNA"/>
</dbReference>
<name>A0A916RTR9_9HYPH</name>
<evidence type="ECO:0000313" key="4">
    <source>
        <dbReference type="Proteomes" id="UP000636264"/>
    </source>
</evidence>
<protein>
    <recommendedName>
        <fullName evidence="2">FAS1-like dehydratase domain-containing protein</fullName>
    </recommendedName>
</protein>
<reference evidence="3" key="1">
    <citation type="journal article" date="2014" name="Int. J. Syst. Evol. Microbiol.">
        <title>Complete genome sequence of Corynebacterium casei LMG S-19264T (=DSM 44701T), isolated from a smear-ripened cheese.</title>
        <authorList>
            <consortium name="US DOE Joint Genome Institute (JGI-PGF)"/>
            <person name="Walter F."/>
            <person name="Albersmeier A."/>
            <person name="Kalinowski J."/>
            <person name="Ruckert C."/>
        </authorList>
    </citation>
    <scope>NUCLEOTIDE SEQUENCE</scope>
    <source>
        <strain evidence="3">CGMCC 1.15320</strain>
    </source>
</reference>
<dbReference type="InterPro" id="IPR052741">
    <property type="entry name" value="Mitochondrial_HTD2"/>
</dbReference>
<sequence length="281" mass="31086">MQLDLEHLRQWIGREEVCEEEASAGLVTRFNAMLNRPGAVNAGDVAPQLVHFCIAPAAAQTSELGEDGHPARGGFLPPVPLPRRMWAGGALEFVSPIHVGAKASRRSTVRDVVVKEGRSGTLCFVTVDHCIESDGKLAINERQDIVYRDFDKTEPGQQPKKPATPAPEGQWSETIVPTTPLLFRYSALTYNGHRIHYDLPYTRDVEGYPGLVVHGPMQATFLIHFAERLKGRAPARFEFRSLSPLFDNEPLTINAREDENGLVLWTARVGGPIAMEARASW</sequence>
<reference evidence="3" key="2">
    <citation type="submission" date="2020-09" db="EMBL/GenBank/DDBJ databases">
        <authorList>
            <person name="Sun Q."/>
            <person name="Zhou Y."/>
        </authorList>
    </citation>
    <scope>NUCLEOTIDE SEQUENCE</scope>
    <source>
        <strain evidence="3">CGMCC 1.15320</strain>
    </source>
</reference>
<dbReference type="PANTHER" id="PTHR28152">
    <property type="entry name" value="HYDROXYACYL-THIOESTER DEHYDRATASE TYPE 2, MITOCHONDRIAL"/>
    <property type="match status" value="1"/>
</dbReference>
<dbReference type="Proteomes" id="UP000636264">
    <property type="component" value="Unassembled WGS sequence"/>
</dbReference>
<proteinExistence type="predicted"/>
<dbReference type="GO" id="GO:0019171">
    <property type="term" value="F:(3R)-hydroxyacyl-[acyl-carrier-protein] dehydratase activity"/>
    <property type="evidence" value="ECO:0007669"/>
    <property type="project" value="TreeGrafter"/>
</dbReference>
<evidence type="ECO:0000313" key="3">
    <source>
        <dbReference type="EMBL" id="GGA65839.1"/>
    </source>
</evidence>
<dbReference type="InterPro" id="IPR029069">
    <property type="entry name" value="HotDog_dom_sf"/>
</dbReference>
<dbReference type="PANTHER" id="PTHR28152:SF1">
    <property type="entry name" value="HYDROXYACYL-THIOESTER DEHYDRATASE TYPE 2, MITOCHONDRIAL"/>
    <property type="match status" value="1"/>
</dbReference>
<dbReference type="SUPFAM" id="SSF54637">
    <property type="entry name" value="Thioesterase/thiol ester dehydrase-isomerase"/>
    <property type="match status" value="2"/>
</dbReference>
<comment type="caution">
    <text evidence="3">The sequence shown here is derived from an EMBL/GenBank/DDBJ whole genome shotgun (WGS) entry which is preliminary data.</text>
</comment>
<accession>A0A916RTR9</accession>
<dbReference type="RefSeq" id="WP_188720884.1">
    <property type="nucleotide sequence ID" value="NZ_BMIF01000005.1"/>
</dbReference>
<feature type="region of interest" description="Disordered" evidence="1">
    <location>
        <begin position="151"/>
        <end position="172"/>
    </location>
</feature>
<feature type="domain" description="FAS1-like dehydratase" evidence="2">
    <location>
        <begin position="46"/>
        <end position="136"/>
    </location>
</feature>
<dbReference type="InterPro" id="IPR039569">
    <property type="entry name" value="FAS1-like_DH_region"/>
</dbReference>
<dbReference type="Pfam" id="PF13452">
    <property type="entry name" value="FAS1_DH_region"/>
    <property type="match status" value="1"/>
</dbReference>
<dbReference type="AlphaFoldDB" id="A0A916RTR9"/>
<organism evidence="3 4">
    <name type="scientific">Nitratireductor aestuarii</name>
    <dbReference type="NCBI Taxonomy" id="1735103"/>
    <lineage>
        <taxon>Bacteria</taxon>
        <taxon>Pseudomonadati</taxon>
        <taxon>Pseudomonadota</taxon>
        <taxon>Alphaproteobacteria</taxon>
        <taxon>Hyphomicrobiales</taxon>
        <taxon>Phyllobacteriaceae</taxon>
        <taxon>Nitratireductor</taxon>
    </lineage>
</organism>
<evidence type="ECO:0000259" key="2">
    <source>
        <dbReference type="Pfam" id="PF13452"/>
    </source>
</evidence>
<gene>
    <name evidence="3" type="ORF">GCM10011385_19670</name>
</gene>
<keyword evidence="4" id="KW-1185">Reference proteome</keyword>
<dbReference type="Gene3D" id="3.10.129.10">
    <property type="entry name" value="Hotdog Thioesterase"/>
    <property type="match status" value="1"/>
</dbReference>
<evidence type="ECO:0000256" key="1">
    <source>
        <dbReference type="SAM" id="MobiDB-lite"/>
    </source>
</evidence>